<comment type="caution">
    <text evidence="2">The sequence shown here is derived from an EMBL/GenBank/DDBJ whole genome shotgun (WGS) entry which is preliminary data.</text>
</comment>
<dbReference type="Gene3D" id="3.30.1360.200">
    <property type="match status" value="1"/>
</dbReference>
<organism evidence="2 3">
    <name type="scientific">Pelagicoccus albus</name>
    <dbReference type="NCBI Taxonomy" id="415222"/>
    <lineage>
        <taxon>Bacteria</taxon>
        <taxon>Pseudomonadati</taxon>
        <taxon>Verrucomicrobiota</taxon>
        <taxon>Opitutia</taxon>
        <taxon>Puniceicoccales</taxon>
        <taxon>Pelagicoccaceae</taxon>
        <taxon>Pelagicoccus</taxon>
    </lineage>
</organism>
<name>A0A7X1E7U0_9BACT</name>
<accession>A0A7X1E7U0</accession>
<feature type="signal peptide" evidence="1">
    <location>
        <begin position="1"/>
        <end position="17"/>
    </location>
</feature>
<keyword evidence="1" id="KW-0732">Signal</keyword>
<evidence type="ECO:0000313" key="2">
    <source>
        <dbReference type="EMBL" id="MBC2605493.1"/>
    </source>
</evidence>
<sequence length="162" mass="17733">MLKIGSYILLAASLALAGCQTSSMKVSDYLRARFILESSSQSDMSALVTLPISLVQIPVEGDAVLSEFDYYSIDIAEVALGKCLAFTLKPAAAREFYQISVANQGKRLVLVLNGEAVAARRIDEPIADGRVFIFLEADDERLAEVANQLQKTNFDIQKKLSR</sequence>
<proteinExistence type="predicted"/>
<gene>
    <name evidence="2" type="ORF">H5P27_05505</name>
</gene>
<dbReference type="Proteomes" id="UP000526501">
    <property type="component" value="Unassembled WGS sequence"/>
</dbReference>
<reference evidence="2 3" key="1">
    <citation type="submission" date="2020-07" db="EMBL/GenBank/DDBJ databases">
        <authorList>
            <person name="Feng X."/>
        </authorList>
    </citation>
    <scope>NUCLEOTIDE SEQUENCE [LARGE SCALE GENOMIC DNA]</scope>
    <source>
        <strain evidence="2 3">JCM23202</strain>
    </source>
</reference>
<keyword evidence="3" id="KW-1185">Reference proteome</keyword>
<evidence type="ECO:0000313" key="3">
    <source>
        <dbReference type="Proteomes" id="UP000526501"/>
    </source>
</evidence>
<protein>
    <recommendedName>
        <fullName evidence="4">Preprotein translocase subunit SecD</fullName>
    </recommendedName>
</protein>
<dbReference type="PROSITE" id="PS51257">
    <property type="entry name" value="PROKAR_LIPOPROTEIN"/>
    <property type="match status" value="1"/>
</dbReference>
<evidence type="ECO:0008006" key="4">
    <source>
        <dbReference type="Google" id="ProtNLM"/>
    </source>
</evidence>
<dbReference type="AlphaFoldDB" id="A0A7X1E7U0"/>
<feature type="chain" id="PRO_5031322748" description="Preprotein translocase subunit SecD" evidence="1">
    <location>
        <begin position="18"/>
        <end position="162"/>
    </location>
</feature>
<evidence type="ECO:0000256" key="1">
    <source>
        <dbReference type="SAM" id="SignalP"/>
    </source>
</evidence>
<dbReference type="EMBL" id="JACHVC010000006">
    <property type="protein sequence ID" value="MBC2605493.1"/>
    <property type="molecule type" value="Genomic_DNA"/>
</dbReference>